<feature type="transmembrane region" description="Helical" evidence="3">
    <location>
        <begin position="52"/>
        <end position="74"/>
    </location>
</feature>
<evidence type="ECO:0000313" key="7">
    <source>
        <dbReference type="Proteomes" id="UP001152320"/>
    </source>
</evidence>
<keyword evidence="3" id="KW-0472">Membrane</keyword>
<reference evidence="6" key="1">
    <citation type="submission" date="2021-10" db="EMBL/GenBank/DDBJ databases">
        <title>Tropical sea cucumber genome reveals ecological adaptation and Cuvierian tubules defense mechanism.</title>
        <authorList>
            <person name="Chen T."/>
        </authorList>
    </citation>
    <scope>NUCLEOTIDE SEQUENCE</scope>
    <source>
        <strain evidence="6">Nanhai2018</strain>
        <tissue evidence="6">Muscle</tissue>
    </source>
</reference>
<keyword evidence="3" id="KW-0812">Transmembrane</keyword>
<dbReference type="InterPro" id="IPR046450">
    <property type="entry name" value="PA_dom_sf"/>
</dbReference>
<dbReference type="Pfam" id="PF04253">
    <property type="entry name" value="TFR_dimer"/>
    <property type="match status" value="1"/>
</dbReference>
<feature type="domain" description="Peptidase M28" evidence="5">
    <location>
        <begin position="402"/>
        <end position="608"/>
    </location>
</feature>
<organism evidence="6 7">
    <name type="scientific">Holothuria leucospilota</name>
    <name type="common">Black long sea cucumber</name>
    <name type="synonym">Mertensiothuria leucospilota</name>
    <dbReference type="NCBI Taxonomy" id="206669"/>
    <lineage>
        <taxon>Eukaryota</taxon>
        <taxon>Metazoa</taxon>
        <taxon>Echinodermata</taxon>
        <taxon>Eleutherozoa</taxon>
        <taxon>Echinozoa</taxon>
        <taxon>Holothuroidea</taxon>
        <taxon>Aspidochirotacea</taxon>
        <taxon>Aspidochirotida</taxon>
        <taxon>Holothuriidae</taxon>
        <taxon>Holothuria</taxon>
    </lineage>
</organism>
<dbReference type="PANTHER" id="PTHR10404:SF46">
    <property type="entry name" value="VACUOLAR PROTEIN SORTING-ASSOCIATED PROTEIN 70"/>
    <property type="match status" value="1"/>
</dbReference>
<dbReference type="Proteomes" id="UP001152320">
    <property type="component" value="Chromosome 21"/>
</dbReference>
<feature type="domain" description="Transferrin receptor-like dimerisation" evidence="4">
    <location>
        <begin position="665"/>
        <end position="785"/>
    </location>
</feature>
<dbReference type="Gene3D" id="3.50.30.30">
    <property type="match status" value="1"/>
</dbReference>
<sequence length="792" mass="87325">MAIDGGRSTAAYSRFAEEMDIDSDAVEVNTRGGYNEGKMDTIKSCFMMRWKLWAVIALCMLAFLFGFLITHIIVSPCKVDEGTPAPSTIPMIPSSNTSTEHHEGEGRKYIEKIAGYINVKYLKSNMEQFTEHDGSYIHDSGSAGTIFNAQEIKKTWGAYGFNVTEKKYKVQLTRPAKNKQSKLQILYRGEVSQEIVPGATTQNQNLLPPFCVNSPSIGREVDPVFINYGMPEDFHFFVNEAERSFEVNVLLGLLCDTAIVTRGEKYNVRRCAQHGGIGVIAFPDPEDYASDSAYPEGRGLPPDAVIRDFASPLFGDPRTPSLPSLNGVQEEGNIYNITTLPTLIISYGDAANLLSKLGNPPAPPEWIGGLPSKDYFVGGPGLQNGTLKMIVANEKKDQEITNIFATIRGSVEPDRYVILGCHRDSLTAGAVEPGSGMAVFMELSRLVSQLISDGWTPRRTIIFASWDGGDDGHIGSTEWVEENKEILNQRAVVYINLDEAVAGNATFAAEGSAIFAKALRNATQQVKTPDSTSSEESVFNTWQKMNPEVGGENYYQLEPLGVYTDATPFLHIAGVPSVDLKYTYNKSGRYIPRYPLWHTSYDTIEYVETMIDPSWNVHKTMADIAGHLLVMYADDIVLPVDVNDYASTIDSYVVQLKAKNGSEILDFDQLDAAVRNLKEAAEKFHDKYILQLDVQDDMKVREANDRLVAMERAFLSPNGQTNIYPQLRHMIYGPSSEGAYEGEGLAPLAYALKAAHGMPSDEKRNQAGKVMSATVVAITKAANALVVDELFT</sequence>
<dbReference type="SUPFAM" id="SSF53187">
    <property type="entry name" value="Zn-dependent exopeptidases"/>
    <property type="match status" value="1"/>
</dbReference>
<dbReference type="AlphaFoldDB" id="A0A9Q0YHT8"/>
<comment type="similarity">
    <text evidence="1">Belongs to the peptidase M28 family. M28B subfamily.</text>
</comment>
<comment type="caution">
    <text evidence="6">The sequence shown here is derived from an EMBL/GenBank/DDBJ whole genome shotgun (WGS) entry which is preliminary data.</text>
</comment>
<dbReference type="Gene3D" id="1.20.930.40">
    <property type="entry name" value="Transferrin receptor-like, dimerisation domain"/>
    <property type="match status" value="1"/>
</dbReference>
<feature type="region of interest" description="Disordered" evidence="2">
    <location>
        <begin position="85"/>
        <end position="104"/>
    </location>
</feature>
<dbReference type="EMBL" id="JAIZAY010000021">
    <property type="protein sequence ID" value="KAJ8021585.1"/>
    <property type="molecule type" value="Genomic_DNA"/>
</dbReference>
<dbReference type="Pfam" id="PF04389">
    <property type="entry name" value="Peptidase_M28"/>
    <property type="match status" value="1"/>
</dbReference>
<dbReference type="SUPFAM" id="SSF52025">
    <property type="entry name" value="PA domain"/>
    <property type="match status" value="1"/>
</dbReference>
<evidence type="ECO:0000313" key="6">
    <source>
        <dbReference type="EMBL" id="KAJ8021585.1"/>
    </source>
</evidence>
<evidence type="ECO:0000259" key="5">
    <source>
        <dbReference type="Pfam" id="PF04389"/>
    </source>
</evidence>
<dbReference type="InterPro" id="IPR039373">
    <property type="entry name" value="Peptidase_M28B"/>
</dbReference>
<dbReference type="OrthoDB" id="5841748at2759"/>
<dbReference type="Gene3D" id="3.40.630.10">
    <property type="entry name" value="Zn peptidases"/>
    <property type="match status" value="1"/>
</dbReference>
<dbReference type="InterPro" id="IPR036757">
    <property type="entry name" value="TFR-like_dimer_dom_sf"/>
</dbReference>
<evidence type="ECO:0000256" key="2">
    <source>
        <dbReference type="SAM" id="MobiDB-lite"/>
    </source>
</evidence>
<keyword evidence="7" id="KW-1185">Reference proteome</keyword>
<dbReference type="SUPFAM" id="SSF47672">
    <property type="entry name" value="Transferrin receptor-like dimerisation domain"/>
    <property type="match status" value="1"/>
</dbReference>
<name>A0A9Q0YHT8_HOLLE</name>
<dbReference type="InterPro" id="IPR007484">
    <property type="entry name" value="Peptidase_M28"/>
</dbReference>
<dbReference type="InterPro" id="IPR007365">
    <property type="entry name" value="TFR-like_dimer_dom"/>
</dbReference>
<evidence type="ECO:0000259" key="4">
    <source>
        <dbReference type="Pfam" id="PF04253"/>
    </source>
</evidence>
<evidence type="ECO:0000256" key="1">
    <source>
        <dbReference type="ARBA" id="ARBA00005634"/>
    </source>
</evidence>
<dbReference type="GO" id="GO:0004180">
    <property type="term" value="F:carboxypeptidase activity"/>
    <property type="evidence" value="ECO:0007669"/>
    <property type="project" value="TreeGrafter"/>
</dbReference>
<gene>
    <name evidence="6" type="ORF">HOLleu_38832</name>
</gene>
<accession>A0A9Q0YHT8</accession>
<dbReference type="FunFam" id="3.40.630.10:FF:000101">
    <property type="entry name" value="N-acetylated alpha-linked acidic dipeptidase like 1"/>
    <property type="match status" value="1"/>
</dbReference>
<dbReference type="PANTHER" id="PTHR10404">
    <property type="entry name" value="N-ACETYLATED-ALPHA-LINKED ACIDIC DIPEPTIDASE"/>
    <property type="match status" value="1"/>
</dbReference>
<protein>
    <submittedName>
        <fullName evidence="6">N-acetylated-alpha-linked acidic dipeptidase 2</fullName>
    </submittedName>
</protein>
<keyword evidence="3" id="KW-1133">Transmembrane helix</keyword>
<evidence type="ECO:0000256" key="3">
    <source>
        <dbReference type="SAM" id="Phobius"/>
    </source>
</evidence>
<proteinExistence type="inferred from homology"/>